<gene>
    <name evidence="1" type="ORF">BDN72DRAFT_769707</name>
</gene>
<protein>
    <submittedName>
        <fullName evidence="1">Uncharacterized protein</fullName>
    </submittedName>
</protein>
<evidence type="ECO:0000313" key="2">
    <source>
        <dbReference type="Proteomes" id="UP000308600"/>
    </source>
</evidence>
<accession>A0ACD3AR21</accession>
<proteinExistence type="predicted"/>
<dbReference type="EMBL" id="ML208357">
    <property type="protein sequence ID" value="TFK68173.1"/>
    <property type="molecule type" value="Genomic_DNA"/>
</dbReference>
<organism evidence="1 2">
    <name type="scientific">Pluteus cervinus</name>
    <dbReference type="NCBI Taxonomy" id="181527"/>
    <lineage>
        <taxon>Eukaryota</taxon>
        <taxon>Fungi</taxon>
        <taxon>Dikarya</taxon>
        <taxon>Basidiomycota</taxon>
        <taxon>Agaricomycotina</taxon>
        <taxon>Agaricomycetes</taxon>
        <taxon>Agaricomycetidae</taxon>
        <taxon>Agaricales</taxon>
        <taxon>Pluteineae</taxon>
        <taxon>Pluteaceae</taxon>
        <taxon>Pluteus</taxon>
    </lineage>
</organism>
<reference evidence="1 2" key="1">
    <citation type="journal article" date="2019" name="Nat. Ecol. Evol.">
        <title>Megaphylogeny resolves global patterns of mushroom evolution.</title>
        <authorList>
            <person name="Varga T."/>
            <person name="Krizsan K."/>
            <person name="Foldi C."/>
            <person name="Dima B."/>
            <person name="Sanchez-Garcia M."/>
            <person name="Sanchez-Ramirez S."/>
            <person name="Szollosi G.J."/>
            <person name="Szarkandi J.G."/>
            <person name="Papp V."/>
            <person name="Albert L."/>
            <person name="Andreopoulos W."/>
            <person name="Angelini C."/>
            <person name="Antonin V."/>
            <person name="Barry K.W."/>
            <person name="Bougher N.L."/>
            <person name="Buchanan P."/>
            <person name="Buyck B."/>
            <person name="Bense V."/>
            <person name="Catcheside P."/>
            <person name="Chovatia M."/>
            <person name="Cooper J."/>
            <person name="Damon W."/>
            <person name="Desjardin D."/>
            <person name="Finy P."/>
            <person name="Geml J."/>
            <person name="Haridas S."/>
            <person name="Hughes K."/>
            <person name="Justo A."/>
            <person name="Karasinski D."/>
            <person name="Kautmanova I."/>
            <person name="Kiss B."/>
            <person name="Kocsube S."/>
            <person name="Kotiranta H."/>
            <person name="LaButti K.M."/>
            <person name="Lechner B.E."/>
            <person name="Liimatainen K."/>
            <person name="Lipzen A."/>
            <person name="Lukacs Z."/>
            <person name="Mihaltcheva S."/>
            <person name="Morgado L.N."/>
            <person name="Niskanen T."/>
            <person name="Noordeloos M.E."/>
            <person name="Ohm R.A."/>
            <person name="Ortiz-Santana B."/>
            <person name="Ovrebo C."/>
            <person name="Racz N."/>
            <person name="Riley R."/>
            <person name="Savchenko A."/>
            <person name="Shiryaev A."/>
            <person name="Soop K."/>
            <person name="Spirin V."/>
            <person name="Szebenyi C."/>
            <person name="Tomsovsky M."/>
            <person name="Tulloss R.E."/>
            <person name="Uehling J."/>
            <person name="Grigoriev I.V."/>
            <person name="Vagvolgyi C."/>
            <person name="Papp T."/>
            <person name="Martin F.M."/>
            <person name="Miettinen O."/>
            <person name="Hibbett D.S."/>
            <person name="Nagy L.G."/>
        </authorList>
    </citation>
    <scope>NUCLEOTIDE SEQUENCE [LARGE SCALE GENOMIC DNA]</scope>
    <source>
        <strain evidence="1 2">NL-1719</strain>
    </source>
</reference>
<evidence type="ECO:0000313" key="1">
    <source>
        <dbReference type="EMBL" id="TFK68173.1"/>
    </source>
</evidence>
<dbReference type="Proteomes" id="UP000308600">
    <property type="component" value="Unassembled WGS sequence"/>
</dbReference>
<sequence length="130" mass="14366">MIQDWTLNKSSQMFWLNGIAGTGKSTIAESVFRALYQTKQLGAYFTCKRNETSLHNPLNVLPTISYQLGIANPSYGQALLQALEVDSSFDISLGHIVTQCSKMFTDVMDSHLLSDSVDGFKVVIIDALDE</sequence>
<feature type="non-terminal residue" evidence="1">
    <location>
        <position position="130"/>
    </location>
</feature>
<keyword evidence="2" id="KW-1185">Reference proteome</keyword>
<name>A0ACD3AR21_9AGAR</name>